<proteinExistence type="predicted"/>
<sequence>MLSLVWALREFRPYLYGQNQRGRLPGGWRV</sequence>
<dbReference type="EMBL" id="JYDW01003476">
    <property type="protein sequence ID" value="KRZ45504.1"/>
    <property type="molecule type" value="Genomic_DNA"/>
</dbReference>
<evidence type="ECO:0000313" key="1">
    <source>
        <dbReference type="EMBL" id="KRZ45504.1"/>
    </source>
</evidence>
<name>A0A0V1KE59_9BILA</name>
<keyword evidence="2" id="KW-1185">Reference proteome</keyword>
<reference evidence="1 2" key="1">
    <citation type="submission" date="2015-05" db="EMBL/GenBank/DDBJ databases">
        <title>Evolution of Trichinella species and genotypes.</title>
        <authorList>
            <person name="Korhonen P.K."/>
            <person name="Edoardo P."/>
            <person name="Giuseppe L.R."/>
            <person name="Gasser R.B."/>
        </authorList>
    </citation>
    <scope>NUCLEOTIDE SEQUENCE [LARGE SCALE GENOMIC DNA]</scope>
    <source>
        <strain evidence="1">ISS10</strain>
    </source>
</reference>
<protein>
    <submittedName>
        <fullName evidence="1">Uncharacterized protein</fullName>
    </submittedName>
</protein>
<comment type="caution">
    <text evidence="1">The sequence shown here is derived from an EMBL/GenBank/DDBJ whole genome shotgun (WGS) entry which is preliminary data.</text>
</comment>
<accession>A0A0V1KE59</accession>
<organism evidence="1 2">
    <name type="scientific">Trichinella nativa</name>
    <dbReference type="NCBI Taxonomy" id="6335"/>
    <lineage>
        <taxon>Eukaryota</taxon>
        <taxon>Metazoa</taxon>
        <taxon>Ecdysozoa</taxon>
        <taxon>Nematoda</taxon>
        <taxon>Enoplea</taxon>
        <taxon>Dorylaimia</taxon>
        <taxon>Trichinellida</taxon>
        <taxon>Trichinellidae</taxon>
        <taxon>Trichinella</taxon>
    </lineage>
</organism>
<evidence type="ECO:0000313" key="2">
    <source>
        <dbReference type="Proteomes" id="UP000054721"/>
    </source>
</evidence>
<gene>
    <name evidence="1" type="ORF">T02_7005</name>
</gene>
<dbReference type="AlphaFoldDB" id="A0A0V1KE59"/>
<dbReference type="Proteomes" id="UP000054721">
    <property type="component" value="Unassembled WGS sequence"/>
</dbReference>